<dbReference type="OrthoDB" id="728at2759"/>
<dbReference type="InterPro" id="IPR046342">
    <property type="entry name" value="CBS_dom_sf"/>
</dbReference>
<evidence type="ECO:0000313" key="2">
    <source>
        <dbReference type="EMBL" id="MPC96401.1"/>
    </source>
</evidence>
<name>A0A5B7JEI4_PORTR</name>
<comment type="caution">
    <text evidence="2">The sequence shown here is derived from an EMBL/GenBank/DDBJ whole genome shotgun (WGS) entry which is preliminary data.</text>
</comment>
<keyword evidence="1" id="KW-0472">Membrane</keyword>
<keyword evidence="1" id="KW-0812">Transmembrane</keyword>
<feature type="transmembrane region" description="Helical" evidence="1">
    <location>
        <begin position="76"/>
        <end position="97"/>
    </location>
</feature>
<dbReference type="EMBL" id="VSRR010105857">
    <property type="protein sequence ID" value="MPC96401.1"/>
    <property type="molecule type" value="Genomic_DNA"/>
</dbReference>
<organism evidence="2 3">
    <name type="scientific">Portunus trituberculatus</name>
    <name type="common">Swimming crab</name>
    <name type="synonym">Neptunus trituberculatus</name>
    <dbReference type="NCBI Taxonomy" id="210409"/>
    <lineage>
        <taxon>Eukaryota</taxon>
        <taxon>Metazoa</taxon>
        <taxon>Ecdysozoa</taxon>
        <taxon>Arthropoda</taxon>
        <taxon>Crustacea</taxon>
        <taxon>Multicrustacea</taxon>
        <taxon>Malacostraca</taxon>
        <taxon>Eumalacostraca</taxon>
        <taxon>Eucarida</taxon>
        <taxon>Decapoda</taxon>
        <taxon>Pleocyemata</taxon>
        <taxon>Brachyura</taxon>
        <taxon>Eubrachyura</taxon>
        <taxon>Portunoidea</taxon>
        <taxon>Portunidae</taxon>
        <taxon>Portuninae</taxon>
        <taxon>Portunus</taxon>
    </lineage>
</organism>
<dbReference type="Proteomes" id="UP000324222">
    <property type="component" value="Unassembled WGS sequence"/>
</dbReference>
<dbReference type="Gene3D" id="3.10.580.10">
    <property type="entry name" value="CBS-domain"/>
    <property type="match status" value="1"/>
</dbReference>
<evidence type="ECO:0000313" key="3">
    <source>
        <dbReference type="Proteomes" id="UP000324222"/>
    </source>
</evidence>
<accession>A0A5B7JEI4</accession>
<protein>
    <submittedName>
        <fullName evidence="2">Cystathionine beta-synthase</fullName>
    </submittedName>
</protein>
<evidence type="ECO:0000256" key="1">
    <source>
        <dbReference type="SAM" id="Phobius"/>
    </source>
</evidence>
<dbReference type="AlphaFoldDB" id="A0A5B7JEI4"/>
<sequence>MIQGVVTLGSLMAKILSAKIEGSSPVQQSLYSQFRKIKLDTTLGKLSRILDRDHFALVVHTQRLCKYALLLLQLPFFLSKIVIDSIYFGFLLLTYYISCKERCY</sequence>
<keyword evidence="3" id="KW-1185">Reference proteome</keyword>
<proteinExistence type="predicted"/>
<keyword evidence="1" id="KW-1133">Transmembrane helix</keyword>
<gene>
    <name evidence="2" type="primary">CBS_0</name>
    <name evidence="2" type="ORF">E2C01_091659</name>
</gene>
<reference evidence="2 3" key="1">
    <citation type="submission" date="2019-05" db="EMBL/GenBank/DDBJ databases">
        <title>Another draft genome of Portunus trituberculatus and its Hox gene families provides insights of decapod evolution.</title>
        <authorList>
            <person name="Jeong J.-H."/>
            <person name="Song I."/>
            <person name="Kim S."/>
            <person name="Choi T."/>
            <person name="Kim D."/>
            <person name="Ryu S."/>
            <person name="Kim W."/>
        </authorList>
    </citation>
    <scope>NUCLEOTIDE SEQUENCE [LARGE SCALE GENOMIC DNA]</scope>
    <source>
        <tissue evidence="2">Muscle</tissue>
    </source>
</reference>